<proteinExistence type="predicted"/>
<gene>
    <name evidence="1" type="ORF">C4B59_05965</name>
</gene>
<organism evidence="1 2">
    <name type="scientific">Candidatus Methanogaster sp</name>
    <dbReference type="NCBI Taxonomy" id="3386292"/>
    <lineage>
        <taxon>Archaea</taxon>
        <taxon>Methanobacteriati</taxon>
        <taxon>Methanobacteriota</taxon>
        <taxon>Stenosarchaea group</taxon>
        <taxon>Methanomicrobia</taxon>
        <taxon>Methanosarcinales</taxon>
        <taxon>ANME-2 cluster</taxon>
        <taxon>Candidatus Methanogasteraceae</taxon>
        <taxon>Candidatus Methanogaster</taxon>
    </lineage>
</organism>
<name>A0AC61L3Z4_9EURY</name>
<accession>A0AC61L3Z4</accession>
<reference evidence="1" key="1">
    <citation type="submission" date="2018-01" db="EMBL/GenBank/DDBJ databases">
        <authorList>
            <person name="Krukenberg V."/>
        </authorList>
    </citation>
    <scope>NUCLEOTIDE SEQUENCE</scope>
    <source>
        <strain evidence="1">E20ANME2</strain>
    </source>
</reference>
<protein>
    <submittedName>
        <fullName evidence="1">Uncharacterized protein</fullName>
    </submittedName>
</protein>
<evidence type="ECO:0000313" key="1">
    <source>
        <dbReference type="EMBL" id="PXF61103.1"/>
    </source>
</evidence>
<dbReference type="EMBL" id="PQXF01000008">
    <property type="protein sequence ID" value="PXF61103.1"/>
    <property type="molecule type" value="Genomic_DNA"/>
</dbReference>
<dbReference type="Proteomes" id="UP000248329">
    <property type="component" value="Unassembled WGS sequence"/>
</dbReference>
<evidence type="ECO:0000313" key="2">
    <source>
        <dbReference type="Proteomes" id="UP000248329"/>
    </source>
</evidence>
<sequence>MLQRIYERIYEYRLRSRVSKYELPVGLTLALTESDLLAPGGAKQLRAFVSWCADLGIGSLIVYIAVIADGPLREDVASQIIDRLARTDLIARVYTKDDQGLRTIPIGNRSPEVKLDISIGYGGKLELTDAIRAILRRMERGEIDYEDINSDMIESHLLFRHNPDLVIRAGGKHLTDFLIWQTIYSELYFTDVNFADMRRLDFLRIMRDYQKRQRRYGR</sequence>
<comment type="caution">
    <text evidence="1">The sequence shown here is derived from an EMBL/GenBank/DDBJ whole genome shotgun (WGS) entry which is preliminary data.</text>
</comment>